<dbReference type="EMBL" id="CACVKT020002750">
    <property type="protein sequence ID" value="CAC5379877.1"/>
    <property type="molecule type" value="Genomic_DNA"/>
</dbReference>
<sequence>MICYSNATLDELESRMNVKFQNMDALLREQNERIRNLENTENIQKVEIIELTGELDKRLLPINISTTPTSSRTVAFYAQMSKSDSNMGQHQTLVFDVVKTNINGGNGGYSAFSGIFTFPFDGIYVFTISLRIKSQSFGSYVITKNGDSEGTFVGILEGANVHSQVAGTIVITASQGDIVFVKTHPTLSHKGEVVNDANGESTFTGWLI</sequence>
<organism evidence="6 7">
    <name type="scientific">Mytilus coruscus</name>
    <name type="common">Sea mussel</name>
    <dbReference type="NCBI Taxonomy" id="42192"/>
    <lineage>
        <taxon>Eukaryota</taxon>
        <taxon>Metazoa</taxon>
        <taxon>Spiralia</taxon>
        <taxon>Lophotrochozoa</taxon>
        <taxon>Mollusca</taxon>
        <taxon>Bivalvia</taxon>
        <taxon>Autobranchia</taxon>
        <taxon>Pteriomorphia</taxon>
        <taxon>Mytilida</taxon>
        <taxon>Mytiloidea</taxon>
        <taxon>Mytilidae</taxon>
        <taxon>Mytilinae</taxon>
        <taxon>Mytilus</taxon>
    </lineage>
</organism>
<dbReference type="PANTHER" id="PTHR22923:SF116">
    <property type="entry name" value="C1Q DOMAIN-CONTAINING PROTEIN"/>
    <property type="match status" value="1"/>
</dbReference>
<keyword evidence="4" id="KW-0175">Coiled coil</keyword>
<dbReference type="GO" id="GO:0005576">
    <property type="term" value="C:extracellular region"/>
    <property type="evidence" value="ECO:0007669"/>
    <property type="project" value="UniProtKB-SubCell"/>
</dbReference>
<dbReference type="PROSITE" id="PS50871">
    <property type="entry name" value="C1Q"/>
    <property type="match status" value="1"/>
</dbReference>
<evidence type="ECO:0000256" key="2">
    <source>
        <dbReference type="ARBA" id="ARBA00022525"/>
    </source>
</evidence>
<evidence type="ECO:0000259" key="5">
    <source>
        <dbReference type="PROSITE" id="PS50871"/>
    </source>
</evidence>
<keyword evidence="3" id="KW-0732">Signal</keyword>
<evidence type="ECO:0000313" key="7">
    <source>
        <dbReference type="Proteomes" id="UP000507470"/>
    </source>
</evidence>
<dbReference type="Gene3D" id="2.60.120.40">
    <property type="match status" value="1"/>
</dbReference>
<evidence type="ECO:0000256" key="1">
    <source>
        <dbReference type="ARBA" id="ARBA00004613"/>
    </source>
</evidence>
<feature type="coiled-coil region" evidence="4">
    <location>
        <begin position="9"/>
        <end position="47"/>
    </location>
</feature>
<dbReference type="PANTHER" id="PTHR22923">
    <property type="entry name" value="CEREBELLIN-RELATED"/>
    <property type="match status" value="1"/>
</dbReference>
<dbReference type="InterPro" id="IPR050822">
    <property type="entry name" value="Cerebellin_Synaptic_Org"/>
</dbReference>
<evidence type="ECO:0000313" key="6">
    <source>
        <dbReference type="EMBL" id="CAC5379877.1"/>
    </source>
</evidence>
<evidence type="ECO:0000256" key="3">
    <source>
        <dbReference type="ARBA" id="ARBA00022729"/>
    </source>
</evidence>
<keyword evidence="7" id="KW-1185">Reference proteome</keyword>
<feature type="domain" description="C1q" evidence="5">
    <location>
        <begin position="69"/>
        <end position="208"/>
    </location>
</feature>
<dbReference type="PRINTS" id="PR00007">
    <property type="entry name" value="COMPLEMNTC1Q"/>
</dbReference>
<protein>
    <recommendedName>
        <fullName evidence="5">C1q domain-containing protein</fullName>
    </recommendedName>
</protein>
<reference evidence="6 7" key="1">
    <citation type="submission" date="2020-06" db="EMBL/GenBank/DDBJ databases">
        <authorList>
            <person name="Li R."/>
            <person name="Bekaert M."/>
        </authorList>
    </citation>
    <scope>NUCLEOTIDE SEQUENCE [LARGE SCALE GENOMIC DNA]</scope>
    <source>
        <strain evidence="7">wild</strain>
    </source>
</reference>
<accession>A0A6J8BCM4</accession>
<dbReference type="AlphaFoldDB" id="A0A6J8BCM4"/>
<dbReference type="OrthoDB" id="6343173at2759"/>
<dbReference type="SUPFAM" id="SSF49842">
    <property type="entry name" value="TNF-like"/>
    <property type="match status" value="1"/>
</dbReference>
<evidence type="ECO:0000256" key="4">
    <source>
        <dbReference type="SAM" id="Coils"/>
    </source>
</evidence>
<dbReference type="Proteomes" id="UP000507470">
    <property type="component" value="Unassembled WGS sequence"/>
</dbReference>
<dbReference type="InterPro" id="IPR008983">
    <property type="entry name" value="Tumour_necrosis_fac-like_dom"/>
</dbReference>
<comment type="subcellular location">
    <subcellularLocation>
        <location evidence="1">Secreted</location>
    </subcellularLocation>
</comment>
<name>A0A6J8BCM4_MYTCO</name>
<dbReference type="InterPro" id="IPR001073">
    <property type="entry name" value="C1q_dom"/>
</dbReference>
<keyword evidence="2" id="KW-0964">Secreted</keyword>
<dbReference type="SMART" id="SM00110">
    <property type="entry name" value="C1Q"/>
    <property type="match status" value="1"/>
</dbReference>
<dbReference type="Pfam" id="PF00386">
    <property type="entry name" value="C1q"/>
    <property type="match status" value="1"/>
</dbReference>
<gene>
    <name evidence="6" type="ORF">MCOR_15883</name>
</gene>
<proteinExistence type="predicted"/>